<dbReference type="Proteomes" id="UP000504724">
    <property type="component" value="Chromosome"/>
</dbReference>
<keyword evidence="9" id="KW-0902">Two-component regulatory system</keyword>
<evidence type="ECO:0000256" key="11">
    <source>
        <dbReference type="ARBA" id="ARBA00037696"/>
    </source>
</evidence>
<name>A0A7D4TCF8_9GAMM</name>
<dbReference type="EC" id="2.7.13.3" evidence="2"/>
<keyword evidence="3" id="KW-0597">Phosphoprotein</keyword>
<comment type="function">
    <text evidence="11">Member of the two-component regulatory system NtrB/NtrC, which controls expression of the nitrogen-regulated (ntr) genes in response to nitrogen limitation. Under conditions of nitrogen limitation, NtrB autophosphorylates and transfers the phosphoryl group to NtrC. In the presence of nitrogen, acts as a phosphatase that dephosphorylates and inactivates NtrC.</text>
</comment>
<dbReference type="PANTHER" id="PTHR43065:SF16">
    <property type="entry name" value="SENSORY HISTIDINE KINASE_PHOSPHATASE NTRB"/>
    <property type="match status" value="1"/>
</dbReference>
<evidence type="ECO:0000256" key="4">
    <source>
        <dbReference type="ARBA" id="ARBA00022679"/>
    </source>
</evidence>
<dbReference type="EMBL" id="CP054020">
    <property type="protein sequence ID" value="QKI90326.1"/>
    <property type="molecule type" value="Genomic_DNA"/>
</dbReference>
<dbReference type="GO" id="GO:0006355">
    <property type="term" value="P:regulation of DNA-templated transcription"/>
    <property type="evidence" value="ECO:0007669"/>
    <property type="project" value="InterPro"/>
</dbReference>
<gene>
    <name evidence="17" type="ORF">HQN79_07355</name>
</gene>
<evidence type="ECO:0000256" key="8">
    <source>
        <dbReference type="ARBA" id="ARBA00022840"/>
    </source>
</evidence>
<sequence>MSTGQTEFFREVLEGLTTAVIWVNESEEIAFMNVAAGEIFQLSPNRVLGTKWQMLMPDLIDSLSLANEKKITIHEYVVEQSDLFKVRVSCTISPYELGDEKGWLFELYNTERHHRIVEEDERWHQYEAGNLLIRTLAHEVKNPLAGILGATQLLQRRYEPEDKANDFLEIISREVQRLKNLVDRMLGPKQSAHKEAHNIHEIIRYVLQIIEGEKPANVYIKLDYDPSIPEVTVDFEAMVQALLNLIKNAMQAMEQFGGLLTIKTRVEHKFTLGTQTYPLVAMISISDEGEGIPPEVFDSIFYPMVSSKKEGSGLGLPVAQNVLRQHEGLIVAESEPGKTTFNVYLPLKQKER</sequence>
<dbReference type="InterPro" id="IPR003594">
    <property type="entry name" value="HATPase_dom"/>
</dbReference>
<evidence type="ECO:0000256" key="14">
    <source>
        <dbReference type="ARBA" id="ARBA00043094"/>
    </source>
</evidence>
<dbReference type="PROSITE" id="PS50109">
    <property type="entry name" value="HIS_KIN"/>
    <property type="match status" value="1"/>
</dbReference>
<keyword evidence="6" id="KW-0418">Kinase</keyword>
<evidence type="ECO:0000256" key="5">
    <source>
        <dbReference type="ARBA" id="ARBA00022741"/>
    </source>
</evidence>
<dbReference type="InterPro" id="IPR003661">
    <property type="entry name" value="HisK_dim/P_dom"/>
</dbReference>
<dbReference type="InterPro" id="IPR036097">
    <property type="entry name" value="HisK_dim/P_sf"/>
</dbReference>
<dbReference type="KEGG" id="txa:HQN79_07355"/>
<dbReference type="Gene3D" id="1.10.287.130">
    <property type="match status" value="1"/>
</dbReference>
<dbReference type="Pfam" id="PF00512">
    <property type="entry name" value="HisKA"/>
    <property type="match status" value="1"/>
</dbReference>
<keyword evidence="4" id="KW-0808">Transferase</keyword>
<evidence type="ECO:0000256" key="9">
    <source>
        <dbReference type="ARBA" id="ARBA00023012"/>
    </source>
</evidence>
<dbReference type="InterPro" id="IPR035965">
    <property type="entry name" value="PAS-like_dom_sf"/>
</dbReference>
<dbReference type="AlphaFoldDB" id="A0A7D4TCF8"/>
<evidence type="ECO:0000256" key="13">
    <source>
        <dbReference type="ARBA" id="ARBA00042313"/>
    </source>
</evidence>
<evidence type="ECO:0000259" key="16">
    <source>
        <dbReference type="PROSITE" id="PS50112"/>
    </source>
</evidence>
<comment type="catalytic activity">
    <reaction evidence="1">
        <text>ATP + protein L-histidine = ADP + protein N-phospho-L-histidine.</text>
        <dbReference type="EC" id="2.7.13.3"/>
    </reaction>
</comment>
<protein>
    <recommendedName>
        <fullName evidence="12">Sensory histidine kinase/phosphatase NtrB</fullName>
        <ecNumber evidence="2">2.7.13.3</ecNumber>
    </recommendedName>
    <alternativeName>
        <fullName evidence="13">Nitrogen regulation protein NR(II)</fullName>
    </alternativeName>
    <alternativeName>
        <fullName evidence="14">Nitrogen regulator II</fullName>
    </alternativeName>
</protein>
<dbReference type="GO" id="GO:0000155">
    <property type="term" value="F:phosphorelay sensor kinase activity"/>
    <property type="evidence" value="ECO:0007669"/>
    <property type="project" value="InterPro"/>
</dbReference>
<evidence type="ECO:0000313" key="17">
    <source>
        <dbReference type="EMBL" id="QKI90326.1"/>
    </source>
</evidence>
<dbReference type="PANTHER" id="PTHR43065">
    <property type="entry name" value="SENSOR HISTIDINE KINASE"/>
    <property type="match status" value="1"/>
</dbReference>
<dbReference type="InterPro" id="IPR004358">
    <property type="entry name" value="Sig_transdc_His_kin-like_C"/>
</dbReference>
<keyword evidence="8" id="KW-0067">ATP-binding</keyword>
<dbReference type="PROSITE" id="PS50112">
    <property type="entry name" value="PAS"/>
    <property type="match status" value="1"/>
</dbReference>
<dbReference type="Pfam" id="PF02518">
    <property type="entry name" value="HATPase_c"/>
    <property type="match status" value="1"/>
</dbReference>
<organism evidence="17 18">
    <name type="scientific">Thiomicrorhabdus xiamenensis</name>
    <dbReference type="NCBI Taxonomy" id="2739063"/>
    <lineage>
        <taxon>Bacteria</taxon>
        <taxon>Pseudomonadati</taxon>
        <taxon>Pseudomonadota</taxon>
        <taxon>Gammaproteobacteria</taxon>
        <taxon>Thiotrichales</taxon>
        <taxon>Piscirickettsiaceae</taxon>
        <taxon>Thiomicrorhabdus</taxon>
    </lineage>
</organism>
<keyword evidence="7" id="KW-0378">Hydrolase</keyword>
<proteinExistence type="predicted"/>
<feature type="domain" description="PAS" evidence="16">
    <location>
        <begin position="5"/>
        <end position="58"/>
    </location>
</feature>
<dbReference type="GO" id="GO:0016787">
    <property type="term" value="F:hydrolase activity"/>
    <property type="evidence" value="ECO:0007669"/>
    <property type="project" value="UniProtKB-KW"/>
</dbReference>
<feature type="domain" description="Histidine kinase" evidence="15">
    <location>
        <begin position="135"/>
        <end position="349"/>
    </location>
</feature>
<keyword evidence="18" id="KW-1185">Reference proteome</keyword>
<evidence type="ECO:0000259" key="15">
    <source>
        <dbReference type="PROSITE" id="PS50109"/>
    </source>
</evidence>
<evidence type="ECO:0000256" key="3">
    <source>
        <dbReference type="ARBA" id="ARBA00022553"/>
    </source>
</evidence>
<keyword evidence="10" id="KW-0535">Nitrogen fixation</keyword>
<reference evidence="17 18" key="1">
    <citation type="submission" date="2020-05" db="EMBL/GenBank/DDBJ databases">
        <title>Thiomicrorhabdus sediminis sp.nov. and Thiomicrorhabdus xiamenensis sp.nov., novel sulfur-oxidizing bacteria isolated from coastal sediment.</title>
        <authorList>
            <person name="Liu X."/>
        </authorList>
    </citation>
    <scope>NUCLEOTIDE SEQUENCE [LARGE SCALE GENOMIC DNA]</scope>
    <source>
        <strain evidence="17 18">G2</strain>
    </source>
</reference>
<dbReference type="PRINTS" id="PR00344">
    <property type="entry name" value="BCTRLSENSOR"/>
</dbReference>
<dbReference type="InterPro" id="IPR005467">
    <property type="entry name" value="His_kinase_dom"/>
</dbReference>
<dbReference type="Gene3D" id="3.30.565.10">
    <property type="entry name" value="Histidine kinase-like ATPase, C-terminal domain"/>
    <property type="match status" value="1"/>
</dbReference>
<evidence type="ECO:0000256" key="10">
    <source>
        <dbReference type="ARBA" id="ARBA00023231"/>
    </source>
</evidence>
<accession>A0A7D4TCF8</accession>
<evidence type="ECO:0000256" key="7">
    <source>
        <dbReference type="ARBA" id="ARBA00022801"/>
    </source>
</evidence>
<dbReference type="InterPro" id="IPR036890">
    <property type="entry name" value="HATPase_C_sf"/>
</dbReference>
<evidence type="ECO:0000313" key="18">
    <source>
        <dbReference type="Proteomes" id="UP000504724"/>
    </source>
</evidence>
<evidence type="ECO:0000256" key="6">
    <source>
        <dbReference type="ARBA" id="ARBA00022777"/>
    </source>
</evidence>
<keyword evidence="5" id="KW-0547">Nucleotide-binding</keyword>
<evidence type="ECO:0000256" key="12">
    <source>
        <dbReference type="ARBA" id="ARBA00039567"/>
    </source>
</evidence>
<dbReference type="SMART" id="SM00388">
    <property type="entry name" value="HisKA"/>
    <property type="match status" value="1"/>
</dbReference>
<dbReference type="CDD" id="cd00082">
    <property type="entry name" value="HisKA"/>
    <property type="match status" value="1"/>
</dbReference>
<evidence type="ECO:0000256" key="1">
    <source>
        <dbReference type="ARBA" id="ARBA00000085"/>
    </source>
</evidence>
<dbReference type="SUPFAM" id="SSF47384">
    <property type="entry name" value="Homodimeric domain of signal transducing histidine kinase"/>
    <property type="match status" value="1"/>
</dbReference>
<dbReference type="SUPFAM" id="SSF55874">
    <property type="entry name" value="ATPase domain of HSP90 chaperone/DNA topoisomerase II/histidine kinase"/>
    <property type="match status" value="1"/>
</dbReference>
<dbReference type="NCBIfam" id="NF008293">
    <property type="entry name" value="PRK11073.1"/>
    <property type="match status" value="1"/>
</dbReference>
<dbReference type="SUPFAM" id="SSF55785">
    <property type="entry name" value="PYP-like sensor domain (PAS domain)"/>
    <property type="match status" value="1"/>
</dbReference>
<dbReference type="Gene3D" id="3.30.450.20">
    <property type="entry name" value="PAS domain"/>
    <property type="match status" value="1"/>
</dbReference>
<dbReference type="InterPro" id="IPR000014">
    <property type="entry name" value="PAS"/>
</dbReference>
<dbReference type="Pfam" id="PF00989">
    <property type="entry name" value="PAS"/>
    <property type="match status" value="1"/>
</dbReference>
<dbReference type="SMART" id="SM00387">
    <property type="entry name" value="HATPase_c"/>
    <property type="match status" value="1"/>
</dbReference>
<dbReference type="InterPro" id="IPR013767">
    <property type="entry name" value="PAS_fold"/>
</dbReference>
<dbReference type="GO" id="GO:0005524">
    <property type="term" value="F:ATP binding"/>
    <property type="evidence" value="ECO:0007669"/>
    <property type="project" value="UniProtKB-KW"/>
</dbReference>
<evidence type="ECO:0000256" key="2">
    <source>
        <dbReference type="ARBA" id="ARBA00012438"/>
    </source>
</evidence>